<dbReference type="EMBL" id="BOPB01000037">
    <property type="protein sequence ID" value="GIJ24644.1"/>
    <property type="molecule type" value="Genomic_DNA"/>
</dbReference>
<dbReference type="Proteomes" id="UP000643165">
    <property type="component" value="Unassembled WGS sequence"/>
</dbReference>
<keyword evidence="3" id="KW-1185">Reference proteome</keyword>
<organism evidence="2 3">
    <name type="scientific">Micromonospora lutea</name>
    <dbReference type="NCBI Taxonomy" id="419825"/>
    <lineage>
        <taxon>Bacteria</taxon>
        <taxon>Bacillati</taxon>
        <taxon>Actinomycetota</taxon>
        <taxon>Actinomycetes</taxon>
        <taxon>Micromonosporales</taxon>
        <taxon>Micromonosporaceae</taxon>
        <taxon>Micromonospora</taxon>
    </lineage>
</organism>
<evidence type="ECO:0000256" key="1">
    <source>
        <dbReference type="SAM" id="MobiDB-lite"/>
    </source>
</evidence>
<accession>A0ABQ4J395</accession>
<evidence type="ECO:0000313" key="2">
    <source>
        <dbReference type="EMBL" id="GIJ24644.1"/>
    </source>
</evidence>
<feature type="compositionally biased region" description="Basic and acidic residues" evidence="1">
    <location>
        <begin position="164"/>
        <end position="174"/>
    </location>
</feature>
<dbReference type="InterPro" id="IPR041202">
    <property type="entry name" value="BaeRF_family10"/>
</dbReference>
<gene>
    <name evidence="2" type="ORF">Vlu01_52680</name>
</gene>
<dbReference type="Gene3D" id="3.30.420.60">
    <property type="entry name" value="eRF1 domain 2"/>
    <property type="match status" value="1"/>
</dbReference>
<comment type="caution">
    <text evidence="2">The sequence shown here is derived from an EMBL/GenBank/DDBJ whole genome shotgun (WGS) entry which is preliminary data.</text>
</comment>
<dbReference type="InterPro" id="IPR042226">
    <property type="entry name" value="eFR1_2_sf"/>
</dbReference>
<evidence type="ECO:0000313" key="3">
    <source>
        <dbReference type="Proteomes" id="UP000643165"/>
    </source>
</evidence>
<proteinExistence type="predicted"/>
<dbReference type="Pfam" id="PF18854">
    <property type="entry name" value="baeRF_family10"/>
    <property type="match status" value="1"/>
</dbReference>
<evidence type="ECO:0008006" key="4">
    <source>
        <dbReference type="Google" id="ProtNLM"/>
    </source>
</evidence>
<dbReference type="RefSeq" id="WP_204004531.1">
    <property type="nucleotide sequence ID" value="NZ_BOPB01000037.1"/>
</dbReference>
<reference evidence="2 3" key="1">
    <citation type="submission" date="2021-01" db="EMBL/GenBank/DDBJ databases">
        <title>Whole genome shotgun sequence of Verrucosispora lutea NBRC 106530.</title>
        <authorList>
            <person name="Komaki H."/>
            <person name="Tamura T."/>
        </authorList>
    </citation>
    <scope>NUCLEOTIDE SEQUENCE [LARGE SCALE GENOMIC DNA]</scope>
    <source>
        <strain evidence="2 3">NBRC 106530</strain>
    </source>
</reference>
<protein>
    <recommendedName>
        <fullName evidence="4">Peptide chain release factor 1 (ERF1)</fullName>
    </recommendedName>
</protein>
<sequence>MASIHELDDKALLDLARRTDTLGVLSVYVNADPAADRNATMIDLKNRYRELQRRIAEEGPAERRREMTAALDRLAAEVERLTAPTEPGRGRIVYAALGGDWVLRLNSQMPVPNRVVLDDGPFIHPLLELLDEGRAAGVVLVSADDARVLEWRLGQLQPVTRLEQEEVEAPHERAGQIGGGPRGQYNTPMLEHRQARERERARRFLDRVAEAAAGMAAERGWERILVSGGDRWTDVLTAKLPGSLQEPVIQDTRVLAGLDDAGLLTAVSERLHDDHAHRERRLLERVRDGGLGQVGALGLSQVAGALREGRVAHLVYDPQVRYTGSVDADGALYADDEVVSAGHPHTPEPRLTERLVERALVTGARVSPIEGAADGILRDASGIGALLRW</sequence>
<feature type="region of interest" description="Disordered" evidence="1">
    <location>
        <begin position="164"/>
        <end position="187"/>
    </location>
</feature>
<name>A0ABQ4J395_9ACTN</name>